<proteinExistence type="predicted"/>
<dbReference type="Proteomes" id="UP000481153">
    <property type="component" value="Unassembled WGS sequence"/>
</dbReference>
<dbReference type="PROSITE" id="PS50178">
    <property type="entry name" value="ZF_FYVE"/>
    <property type="match status" value="1"/>
</dbReference>
<sequence>MMGSQFVSLTGRQRCHLCKRSFGTFRKKRNCFKCGEVVCSKCGPLWNVKAGGTAVKVRARKRRMDTELLYLMLHLESGQISEDCESVDYDTTLVPFTSDDSSMSHYSDSTTSPSHS</sequence>
<evidence type="ECO:0000313" key="8">
    <source>
        <dbReference type="Proteomes" id="UP000481153"/>
    </source>
</evidence>
<dbReference type="InterPro" id="IPR017455">
    <property type="entry name" value="Znf_FYVE-rel"/>
</dbReference>
<comment type="caution">
    <text evidence="7">The sequence shown here is derived from an EMBL/GenBank/DDBJ whole genome shotgun (WGS) entry which is preliminary data.</text>
</comment>
<dbReference type="Gene3D" id="3.30.40.10">
    <property type="entry name" value="Zinc/RING finger domain, C3HC4 (zinc finger)"/>
    <property type="match status" value="1"/>
</dbReference>
<organism evidence="7 8">
    <name type="scientific">Aphanomyces euteiches</name>
    <dbReference type="NCBI Taxonomy" id="100861"/>
    <lineage>
        <taxon>Eukaryota</taxon>
        <taxon>Sar</taxon>
        <taxon>Stramenopiles</taxon>
        <taxon>Oomycota</taxon>
        <taxon>Saprolegniomycetes</taxon>
        <taxon>Saprolegniales</taxon>
        <taxon>Verrucalvaceae</taxon>
        <taxon>Aphanomyces</taxon>
    </lineage>
</organism>
<protein>
    <recommendedName>
        <fullName evidence="6">FYVE-type domain-containing protein</fullName>
    </recommendedName>
</protein>
<feature type="compositionally biased region" description="Low complexity" evidence="5">
    <location>
        <begin position="97"/>
        <end position="116"/>
    </location>
</feature>
<evidence type="ECO:0000256" key="5">
    <source>
        <dbReference type="SAM" id="MobiDB-lite"/>
    </source>
</evidence>
<evidence type="ECO:0000313" key="7">
    <source>
        <dbReference type="EMBL" id="KAF0730204.1"/>
    </source>
</evidence>
<keyword evidence="2 4" id="KW-0863">Zinc-finger</keyword>
<dbReference type="EMBL" id="VJMJ01000155">
    <property type="protein sequence ID" value="KAF0730204.1"/>
    <property type="molecule type" value="Genomic_DNA"/>
</dbReference>
<evidence type="ECO:0000256" key="3">
    <source>
        <dbReference type="ARBA" id="ARBA00022833"/>
    </source>
</evidence>
<dbReference type="SUPFAM" id="SSF57903">
    <property type="entry name" value="FYVE/PHD zinc finger"/>
    <property type="match status" value="1"/>
</dbReference>
<evidence type="ECO:0000259" key="6">
    <source>
        <dbReference type="PROSITE" id="PS50178"/>
    </source>
</evidence>
<feature type="region of interest" description="Disordered" evidence="5">
    <location>
        <begin position="95"/>
        <end position="116"/>
    </location>
</feature>
<keyword evidence="8" id="KW-1185">Reference proteome</keyword>
<feature type="domain" description="FYVE-type" evidence="6">
    <location>
        <begin position="9"/>
        <end position="43"/>
    </location>
</feature>
<accession>A0A6G0WRY3</accession>
<dbReference type="InterPro" id="IPR013083">
    <property type="entry name" value="Znf_RING/FYVE/PHD"/>
</dbReference>
<dbReference type="Pfam" id="PF01363">
    <property type="entry name" value="FYVE"/>
    <property type="match status" value="1"/>
</dbReference>
<name>A0A6G0WRY3_9STRA</name>
<keyword evidence="3" id="KW-0862">Zinc</keyword>
<dbReference type="AlphaFoldDB" id="A0A6G0WRY3"/>
<dbReference type="InterPro" id="IPR000306">
    <property type="entry name" value="Znf_FYVE"/>
</dbReference>
<evidence type="ECO:0000256" key="4">
    <source>
        <dbReference type="PROSITE-ProRule" id="PRU00091"/>
    </source>
</evidence>
<keyword evidence="1" id="KW-0479">Metal-binding</keyword>
<dbReference type="VEuPathDB" id="FungiDB:AeMF1_014208"/>
<gene>
    <name evidence="7" type="ORF">Ae201684_012208</name>
</gene>
<reference evidence="7 8" key="1">
    <citation type="submission" date="2019-07" db="EMBL/GenBank/DDBJ databases">
        <title>Genomics analysis of Aphanomyces spp. identifies a new class of oomycete effector associated with host adaptation.</title>
        <authorList>
            <person name="Gaulin E."/>
        </authorList>
    </citation>
    <scope>NUCLEOTIDE SEQUENCE [LARGE SCALE GENOMIC DNA]</scope>
    <source>
        <strain evidence="7 8">ATCC 201684</strain>
    </source>
</reference>
<evidence type="ECO:0000256" key="1">
    <source>
        <dbReference type="ARBA" id="ARBA00022723"/>
    </source>
</evidence>
<dbReference type="InterPro" id="IPR011011">
    <property type="entry name" value="Znf_FYVE_PHD"/>
</dbReference>
<dbReference type="GO" id="GO:0008270">
    <property type="term" value="F:zinc ion binding"/>
    <property type="evidence" value="ECO:0007669"/>
    <property type="project" value="UniProtKB-KW"/>
</dbReference>
<evidence type="ECO:0000256" key="2">
    <source>
        <dbReference type="ARBA" id="ARBA00022771"/>
    </source>
</evidence>